<dbReference type="InterPro" id="IPR027475">
    <property type="entry name" value="Asparaginase/glutaminase_AS2"/>
</dbReference>
<dbReference type="InterPro" id="IPR040919">
    <property type="entry name" value="Asparaginase_C"/>
</dbReference>
<dbReference type="PIRSF" id="PIRSF001220">
    <property type="entry name" value="L-ASNase_gatD"/>
    <property type="match status" value="1"/>
</dbReference>
<dbReference type="PRINTS" id="PR00139">
    <property type="entry name" value="ASNGLNASE"/>
</dbReference>
<evidence type="ECO:0000313" key="9">
    <source>
        <dbReference type="EMBL" id="QIM17802.1"/>
    </source>
</evidence>
<feature type="domain" description="L-asparaginase N-terminal" evidence="7">
    <location>
        <begin position="4"/>
        <end position="169"/>
    </location>
</feature>
<protein>
    <recommendedName>
        <fullName evidence="2">asparaginase</fullName>
        <ecNumber evidence="2">3.5.1.1</ecNumber>
    </recommendedName>
</protein>
<evidence type="ECO:0000256" key="2">
    <source>
        <dbReference type="ARBA" id="ARBA00012920"/>
    </source>
</evidence>
<evidence type="ECO:0000256" key="5">
    <source>
        <dbReference type="PROSITE-ProRule" id="PRU10099"/>
    </source>
</evidence>
<dbReference type="PANTHER" id="PTHR11707">
    <property type="entry name" value="L-ASPARAGINASE"/>
    <property type="match status" value="1"/>
</dbReference>
<feature type="active site" evidence="5">
    <location>
        <position position="12"/>
    </location>
</feature>
<dbReference type="EC" id="3.5.1.1" evidence="2"/>
<dbReference type="PIRSF" id="PIRSF500176">
    <property type="entry name" value="L_ASNase"/>
    <property type="match status" value="1"/>
</dbReference>
<evidence type="ECO:0000256" key="3">
    <source>
        <dbReference type="ARBA" id="ARBA00022801"/>
    </source>
</evidence>
<keyword evidence="3" id="KW-0378">Hydrolase</keyword>
<dbReference type="Proteomes" id="UP000503441">
    <property type="component" value="Chromosome"/>
</dbReference>
<dbReference type="InterPro" id="IPR006034">
    <property type="entry name" value="Asparaginase/glutaminase-like"/>
</dbReference>
<feature type="domain" description="Asparaginase/glutaminase C-terminal" evidence="8">
    <location>
        <begin position="204"/>
        <end position="322"/>
    </location>
</feature>
<dbReference type="PANTHER" id="PTHR11707:SF28">
    <property type="entry name" value="60 KDA LYSOPHOSPHOLIPASE"/>
    <property type="match status" value="1"/>
</dbReference>
<gene>
    <name evidence="9" type="ORF">G7066_02235</name>
</gene>
<dbReference type="InterPro" id="IPR004550">
    <property type="entry name" value="AsnASE_II"/>
</dbReference>
<evidence type="ECO:0000313" key="10">
    <source>
        <dbReference type="Proteomes" id="UP000503441"/>
    </source>
</evidence>
<dbReference type="InterPro" id="IPR020827">
    <property type="entry name" value="Asparaginase/glutaminase_AS1"/>
</dbReference>
<dbReference type="InterPro" id="IPR036152">
    <property type="entry name" value="Asp/glu_Ase-like_sf"/>
</dbReference>
<dbReference type="SUPFAM" id="SSF53774">
    <property type="entry name" value="Glutaminase/Asparaginase"/>
    <property type="match status" value="1"/>
</dbReference>
<dbReference type="RefSeq" id="WP_166328708.1">
    <property type="nucleotide sequence ID" value="NZ_CP049933.1"/>
</dbReference>
<dbReference type="SMART" id="SM00870">
    <property type="entry name" value="Asparaginase"/>
    <property type="match status" value="1"/>
</dbReference>
<comment type="similarity">
    <text evidence="1">Belongs to the asparaginase 1 family.</text>
</comment>
<evidence type="ECO:0000259" key="7">
    <source>
        <dbReference type="Pfam" id="PF00710"/>
    </source>
</evidence>
<evidence type="ECO:0000256" key="1">
    <source>
        <dbReference type="ARBA" id="ARBA00010518"/>
    </source>
</evidence>
<dbReference type="InterPro" id="IPR037152">
    <property type="entry name" value="L-asparaginase_N_sf"/>
</dbReference>
<keyword evidence="10" id="KW-1185">Reference proteome</keyword>
<dbReference type="EMBL" id="CP049933">
    <property type="protein sequence ID" value="QIM17802.1"/>
    <property type="molecule type" value="Genomic_DNA"/>
</dbReference>
<feature type="active site" evidence="6">
    <location>
        <position position="85"/>
    </location>
</feature>
<dbReference type="Pfam" id="PF00710">
    <property type="entry name" value="Asparaginase"/>
    <property type="match status" value="1"/>
</dbReference>
<evidence type="ECO:0000256" key="4">
    <source>
        <dbReference type="ARBA" id="ARBA00049366"/>
    </source>
</evidence>
<dbReference type="PROSITE" id="PS00144">
    <property type="entry name" value="ASN_GLN_ASE_1"/>
    <property type="match status" value="1"/>
</dbReference>
<dbReference type="Pfam" id="PF17763">
    <property type="entry name" value="Asparaginase_C"/>
    <property type="match status" value="1"/>
</dbReference>
<dbReference type="SFLD" id="SFLDS00057">
    <property type="entry name" value="Glutaminase/Asparaginase"/>
    <property type="match status" value="1"/>
</dbReference>
<dbReference type="PROSITE" id="PS00917">
    <property type="entry name" value="ASN_GLN_ASE_2"/>
    <property type="match status" value="1"/>
</dbReference>
<dbReference type="Gene3D" id="3.40.50.1170">
    <property type="entry name" value="L-asparaginase, N-terminal domain"/>
    <property type="match status" value="1"/>
</dbReference>
<dbReference type="InterPro" id="IPR027474">
    <property type="entry name" value="L-asparaginase_N"/>
</dbReference>
<dbReference type="Gene3D" id="3.40.50.40">
    <property type="match status" value="1"/>
</dbReference>
<dbReference type="CDD" id="cd08964">
    <property type="entry name" value="L-asparaginase_II"/>
    <property type="match status" value="1"/>
</dbReference>
<evidence type="ECO:0000259" key="8">
    <source>
        <dbReference type="Pfam" id="PF17763"/>
    </source>
</evidence>
<sequence length="337" mass="34643">MPQIRILGTGGTIASTRSEVGGAVAAESAESLAQLVRSEQHLSTREVLTTGSYLMGLAELRTVCEALIAETADPANCGLVVTHGTDTMEETAFLASLVVPRGIPVVFTGAQFTADSLSPDGPLNLQDAIAFAGEPALGNSGTLIAFGGRARTARGARKTHTTARDPFAGGTVVARRRGSEVIQIAAPTSTHEPLPLHAAFDHTRVDIVFAYPGAEVSLLRTAGENARRWAEANSGGEPDHAPAALVLAGTGVGNAGPGFAEEVARLTAQGTSVLLATRVPWGPVVPIYGNGGGTDLVAAGAIPTGDLNPFQARILAALLLSGPHRDRFAEAFTRYAA</sequence>
<dbReference type="InterPro" id="IPR027473">
    <property type="entry name" value="L-asparaginase_C"/>
</dbReference>
<comment type="catalytic activity">
    <reaction evidence="4">
        <text>L-asparagine + H2O = L-aspartate + NH4(+)</text>
        <dbReference type="Rhea" id="RHEA:21016"/>
        <dbReference type="ChEBI" id="CHEBI:15377"/>
        <dbReference type="ChEBI" id="CHEBI:28938"/>
        <dbReference type="ChEBI" id="CHEBI:29991"/>
        <dbReference type="ChEBI" id="CHEBI:58048"/>
        <dbReference type="EC" id="3.5.1.1"/>
    </reaction>
</comment>
<proteinExistence type="inferred from homology"/>
<reference evidence="9 10" key="1">
    <citation type="submission" date="2020-03" db="EMBL/GenBank/DDBJ databases">
        <title>Leucobacter sp. nov., isolated from beetles.</title>
        <authorList>
            <person name="Hyun D.-W."/>
            <person name="Bae J.-W."/>
        </authorList>
    </citation>
    <scope>NUCLEOTIDE SEQUENCE [LARGE SCALE GENOMIC DNA]</scope>
    <source>
        <strain evidence="9 10">HDW9A</strain>
    </source>
</reference>
<dbReference type="PROSITE" id="PS51732">
    <property type="entry name" value="ASN_GLN_ASE_3"/>
    <property type="match status" value="1"/>
</dbReference>
<accession>A0ABX6JU23</accession>
<name>A0ABX6JU23_9MICO</name>
<organism evidence="9 10">
    <name type="scientific">Leucobacter coleopterorum</name>
    <dbReference type="NCBI Taxonomy" id="2714933"/>
    <lineage>
        <taxon>Bacteria</taxon>
        <taxon>Bacillati</taxon>
        <taxon>Actinomycetota</taxon>
        <taxon>Actinomycetes</taxon>
        <taxon>Micrococcales</taxon>
        <taxon>Microbacteriaceae</taxon>
        <taxon>Leucobacter</taxon>
    </lineage>
</organism>
<evidence type="ECO:0000256" key="6">
    <source>
        <dbReference type="PROSITE-ProRule" id="PRU10100"/>
    </source>
</evidence>